<dbReference type="Proteomes" id="UP001149400">
    <property type="component" value="Unassembled WGS sequence"/>
</dbReference>
<evidence type="ECO:0000313" key="2">
    <source>
        <dbReference type="Proteomes" id="UP001149400"/>
    </source>
</evidence>
<dbReference type="EMBL" id="JAJUBC010000030">
    <property type="protein sequence ID" value="MDD1795512.1"/>
    <property type="molecule type" value="Genomic_DNA"/>
</dbReference>
<sequence>MTMKSTQGKCYLSPMDFSAFIVSKAALTREVMVTASIFSLPDKEKAT</sequence>
<protein>
    <submittedName>
        <fullName evidence="1">Uncharacterized protein</fullName>
    </submittedName>
</protein>
<name>A0ABT5R5F4_9GAMM</name>
<accession>A0ABT5R5F4</accession>
<organism evidence="1 2">
    <name type="scientific">Enterovibrio gelatinilyticus</name>
    <dbReference type="NCBI Taxonomy" id="2899819"/>
    <lineage>
        <taxon>Bacteria</taxon>
        <taxon>Pseudomonadati</taxon>
        <taxon>Pseudomonadota</taxon>
        <taxon>Gammaproteobacteria</taxon>
        <taxon>Vibrionales</taxon>
        <taxon>Vibrionaceae</taxon>
        <taxon>Enterovibrio</taxon>
    </lineage>
</organism>
<gene>
    <name evidence="1" type="ORF">LRP50_20495</name>
</gene>
<evidence type="ECO:0000313" key="1">
    <source>
        <dbReference type="EMBL" id="MDD1795512.1"/>
    </source>
</evidence>
<reference evidence="1" key="1">
    <citation type="submission" date="2021-12" db="EMBL/GenBank/DDBJ databases">
        <title>Enterovibrio ZSDZ35 sp. nov. and Enterovibrio ZSDZ42 sp. nov., isolated from coastal seawater in Qingdao.</title>
        <authorList>
            <person name="Zhang P."/>
        </authorList>
    </citation>
    <scope>NUCLEOTIDE SEQUENCE</scope>
    <source>
        <strain evidence="1">ZSDZ42</strain>
    </source>
</reference>
<comment type="caution">
    <text evidence="1">The sequence shown here is derived from an EMBL/GenBank/DDBJ whole genome shotgun (WGS) entry which is preliminary data.</text>
</comment>
<proteinExistence type="predicted"/>
<dbReference type="RefSeq" id="WP_274166307.1">
    <property type="nucleotide sequence ID" value="NZ_JAJUBC010000030.1"/>
</dbReference>
<keyword evidence="2" id="KW-1185">Reference proteome</keyword>